<evidence type="ECO:0000259" key="9">
    <source>
        <dbReference type="PROSITE" id="PS51186"/>
    </source>
</evidence>
<reference evidence="10" key="2">
    <citation type="submission" date="2023-01" db="EMBL/GenBank/DDBJ databases">
        <title>Draft genome sequence of Sneathiella chinensis strain NBRC 103408.</title>
        <authorList>
            <person name="Sun Q."/>
            <person name="Mori K."/>
        </authorList>
    </citation>
    <scope>NUCLEOTIDE SEQUENCE</scope>
    <source>
        <strain evidence="10">NBRC 103408</strain>
    </source>
</reference>
<evidence type="ECO:0000256" key="4">
    <source>
        <dbReference type="ARBA" id="ARBA00017935"/>
    </source>
</evidence>
<dbReference type="Pfam" id="PF00583">
    <property type="entry name" value="Acetyltransf_1"/>
    <property type="match status" value="1"/>
</dbReference>
<gene>
    <name evidence="8 10" type="primary">ectA</name>
    <name evidence="10" type="ORF">GCM10007924_11440</name>
</gene>
<keyword evidence="6 8" id="KW-0012">Acyltransferase</keyword>
<accession>A0ABQ5U2F0</accession>
<name>A0ABQ5U2F0_9PROT</name>
<sequence>MIARCKPLDENSLYCNLLQCSHFAETCALARIDGVPVGFVSGYIRPDAPDTLFIWQVAVAPEARGMSLGKRMMLDILSRDACDGVTTLHTTITSSNKASQAIFQSLANALDTSAAQQSGFDRDRHLAGSHPSETLWVIGPFDRFALRDRRKAA</sequence>
<organism evidence="10 11">
    <name type="scientific">Sneathiella chinensis</name>
    <dbReference type="NCBI Taxonomy" id="349750"/>
    <lineage>
        <taxon>Bacteria</taxon>
        <taxon>Pseudomonadati</taxon>
        <taxon>Pseudomonadota</taxon>
        <taxon>Alphaproteobacteria</taxon>
        <taxon>Sneathiellales</taxon>
        <taxon>Sneathiellaceae</taxon>
        <taxon>Sneathiella</taxon>
    </lineage>
</organism>
<dbReference type="CDD" id="cd04301">
    <property type="entry name" value="NAT_SF"/>
    <property type="match status" value="1"/>
</dbReference>
<evidence type="ECO:0000256" key="1">
    <source>
        <dbReference type="ARBA" id="ARBA00004978"/>
    </source>
</evidence>
<evidence type="ECO:0000256" key="3">
    <source>
        <dbReference type="ARBA" id="ARBA00012355"/>
    </source>
</evidence>
<evidence type="ECO:0000256" key="5">
    <source>
        <dbReference type="ARBA" id="ARBA00022679"/>
    </source>
</evidence>
<feature type="domain" description="N-acetyltransferase" evidence="9">
    <location>
        <begin position="1"/>
        <end position="142"/>
    </location>
</feature>
<evidence type="ECO:0000313" key="10">
    <source>
        <dbReference type="EMBL" id="GLQ05923.1"/>
    </source>
</evidence>
<comment type="pathway">
    <text evidence="1 8">Amine and polyamine biosynthesis; ectoine biosynthesis; L-ectoine from L-aspartate 4-semialdehyde: step 2/3.</text>
</comment>
<dbReference type="PROSITE" id="PS51186">
    <property type="entry name" value="GNAT"/>
    <property type="match status" value="1"/>
</dbReference>
<dbReference type="SUPFAM" id="SSF55729">
    <property type="entry name" value="Acyl-CoA N-acyltransferases (Nat)"/>
    <property type="match status" value="1"/>
</dbReference>
<evidence type="ECO:0000256" key="8">
    <source>
        <dbReference type="RuleBase" id="RU365045"/>
    </source>
</evidence>
<dbReference type="EC" id="2.3.1.178" evidence="3 8"/>
<dbReference type="InterPro" id="IPR016181">
    <property type="entry name" value="Acyl_CoA_acyltransferase"/>
</dbReference>
<dbReference type="EMBL" id="BSNF01000001">
    <property type="protein sequence ID" value="GLQ05923.1"/>
    <property type="molecule type" value="Genomic_DNA"/>
</dbReference>
<evidence type="ECO:0000256" key="7">
    <source>
        <dbReference type="ARBA" id="ARBA00048924"/>
    </source>
</evidence>
<evidence type="ECO:0000256" key="6">
    <source>
        <dbReference type="ARBA" id="ARBA00023315"/>
    </source>
</evidence>
<comment type="catalytic activity">
    <reaction evidence="7 8">
        <text>L-2,4-diaminobutanoate + acetyl-CoA = (2S)-4-acetamido-2-aminobutanoate + CoA + H(+)</text>
        <dbReference type="Rhea" id="RHEA:16901"/>
        <dbReference type="ChEBI" id="CHEBI:15378"/>
        <dbReference type="ChEBI" id="CHEBI:57287"/>
        <dbReference type="ChEBI" id="CHEBI:57288"/>
        <dbReference type="ChEBI" id="CHEBI:58761"/>
        <dbReference type="ChEBI" id="CHEBI:58929"/>
        <dbReference type="EC" id="2.3.1.178"/>
    </reaction>
</comment>
<keyword evidence="5 8" id="KW-0808">Transferase</keyword>
<reference evidence="10" key="1">
    <citation type="journal article" date="2014" name="Int. J. Syst. Evol. Microbiol.">
        <title>Complete genome of a new Firmicutes species belonging to the dominant human colonic microbiota ('Ruminococcus bicirculans') reveals two chromosomes and a selective capacity to utilize plant glucans.</title>
        <authorList>
            <consortium name="NISC Comparative Sequencing Program"/>
            <person name="Wegmann U."/>
            <person name="Louis P."/>
            <person name="Goesmann A."/>
            <person name="Henrissat B."/>
            <person name="Duncan S.H."/>
            <person name="Flint H.J."/>
        </authorList>
    </citation>
    <scope>NUCLEOTIDE SEQUENCE</scope>
    <source>
        <strain evidence="10">NBRC 103408</strain>
    </source>
</reference>
<proteinExistence type="inferred from homology"/>
<dbReference type="InterPro" id="IPR000182">
    <property type="entry name" value="GNAT_dom"/>
</dbReference>
<dbReference type="Proteomes" id="UP001161409">
    <property type="component" value="Unassembled WGS sequence"/>
</dbReference>
<evidence type="ECO:0000256" key="2">
    <source>
        <dbReference type="ARBA" id="ARBA00010712"/>
    </source>
</evidence>
<comment type="function">
    <text evidence="8">Catalyzes the acetylation of L-2,4-diaminobutyrate (DABA) to gamma-N-acetyl-alpha,gamma-diaminobutyric acid (ADABA) with acetyl coenzyme A.</text>
</comment>
<dbReference type="NCBIfam" id="TIGR02406">
    <property type="entry name" value="ectoine_EctA"/>
    <property type="match status" value="1"/>
</dbReference>
<protein>
    <recommendedName>
        <fullName evidence="4 8">L-2,4-diaminobutyric acid acetyltransferase</fullName>
        <shortName evidence="8">DABA acetyltransferase</shortName>
        <ecNumber evidence="3 8">2.3.1.178</ecNumber>
    </recommendedName>
</protein>
<evidence type="ECO:0000313" key="11">
    <source>
        <dbReference type="Proteomes" id="UP001161409"/>
    </source>
</evidence>
<comment type="caution">
    <text evidence="10">The sequence shown here is derived from an EMBL/GenBank/DDBJ whole genome shotgun (WGS) entry which is preliminary data.</text>
</comment>
<dbReference type="InterPro" id="IPR012772">
    <property type="entry name" value="Ectoine_EctA"/>
</dbReference>
<dbReference type="Gene3D" id="3.40.630.30">
    <property type="match status" value="1"/>
</dbReference>
<keyword evidence="11" id="KW-1185">Reference proteome</keyword>
<comment type="similarity">
    <text evidence="2 8">Belongs to the acetyltransferase family. EctA subfamily.</text>
</comment>